<gene>
    <name evidence="1" type="ORF">NMSP_0008</name>
</gene>
<reference evidence="1 2" key="1">
    <citation type="journal article" date="2017" name="Environ. Microbiol.">
        <title>Genome and epigenome of a novel marine Thaumarchaeota strain suggest viral infection, phosphorothioation DNA modification and multiple restriction systems.</title>
        <authorList>
            <person name="Ahlgren N.A."/>
            <person name="Chen Y."/>
            <person name="Needham D.M."/>
            <person name="Parada A.E."/>
            <person name="Sachdeva R."/>
            <person name="Trinh V."/>
            <person name="Chen T."/>
            <person name="Fuhrman J.A."/>
        </authorList>
    </citation>
    <scope>NUCLEOTIDE SEQUENCE [LARGE SCALE GENOMIC DNA]</scope>
    <source>
        <strain evidence="1 2">SPOT01</strain>
    </source>
</reference>
<evidence type="ECO:0000313" key="1">
    <source>
        <dbReference type="EMBL" id="ARS63643.1"/>
    </source>
</evidence>
<evidence type="ECO:0008006" key="3">
    <source>
        <dbReference type="Google" id="ProtNLM"/>
    </source>
</evidence>
<dbReference type="KEGG" id="nct:NMSP_0008"/>
<protein>
    <recommendedName>
        <fullName evidence="3">ACT domain-containing protein</fullName>
    </recommendedName>
</protein>
<name>A0A2Z2HHG8_9ARCH</name>
<dbReference type="GeneID" id="32900514"/>
<accession>A0A2Z2HHG8</accession>
<dbReference type="Proteomes" id="UP000249949">
    <property type="component" value="Chromosome"/>
</dbReference>
<proteinExistence type="predicted"/>
<dbReference type="AlphaFoldDB" id="A0A2Z2HHG8"/>
<dbReference type="EMBL" id="CP021324">
    <property type="protein sequence ID" value="ARS63643.1"/>
    <property type="molecule type" value="Genomic_DNA"/>
</dbReference>
<keyword evidence="2" id="KW-1185">Reference proteome</keyword>
<sequence length="216" mass="24791">MSVPEVVREVITRNRSIYDCMKMDLINYTALAVKIQPEIEKILGNSVNLNTVVVAIKRYADSFETKEEMKEESVLKNARLALTDGIMDVRFSVKDSNEMDPMSILDKFSKVTNDYEFFRLSDSFRFLTEDMDDIRKIFNSVSEREDMFSTGLAKIRISIPSSQNQSDVVSYVAEVLHANGVELVNAFFSQDNITIILNERDSSRAYDILHSDIMRK</sequence>
<organism evidence="1 2">
    <name type="scientific">Candidatus Nitrosomarinus catalinensis</name>
    <dbReference type="NCBI Taxonomy" id="1898749"/>
    <lineage>
        <taxon>Archaea</taxon>
        <taxon>Nitrososphaerota</taxon>
        <taxon>Nitrososphaeria</taxon>
        <taxon>Nitrosopumilales</taxon>
        <taxon>Nitrosopumilaceae</taxon>
        <taxon>Candidatus Nitrosomarinus</taxon>
    </lineage>
</organism>
<evidence type="ECO:0000313" key="2">
    <source>
        <dbReference type="Proteomes" id="UP000249949"/>
    </source>
</evidence>
<dbReference type="RefSeq" id="WP_225971282.1">
    <property type="nucleotide sequence ID" value="NZ_CP021324.1"/>
</dbReference>